<dbReference type="Proteomes" id="UP000680132">
    <property type="component" value="Unassembled WGS sequence"/>
</dbReference>
<dbReference type="GO" id="GO:0010288">
    <property type="term" value="P:response to lead ion"/>
    <property type="evidence" value="ECO:0007669"/>
    <property type="project" value="TreeGrafter"/>
</dbReference>
<gene>
    <name evidence="2" type="ORF">J5V96_14870</name>
</gene>
<dbReference type="SUPFAM" id="SSF46785">
    <property type="entry name" value="Winged helix' DNA-binding domain"/>
    <property type="match status" value="1"/>
</dbReference>
<dbReference type="CDD" id="cd00090">
    <property type="entry name" value="HTH_ARSR"/>
    <property type="match status" value="1"/>
</dbReference>
<dbReference type="Pfam" id="PF12840">
    <property type="entry name" value="HTH_20"/>
    <property type="match status" value="1"/>
</dbReference>
<dbReference type="AlphaFoldDB" id="A0A939QTA4"/>
<evidence type="ECO:0000313" key="2">
    <source>
        <dbReference type="EMBL" id="MBO3664778.1"/>
    </source>
</evidence>
<dbReference type="RefSeq" id="WP_208504768.1">
    <property type="nucleotide sequence ID" value="NZ_JAGFOA010000006.1"/>
</dbReference>
<dbReference type="EMBL" id="JAGFOA010000006">
    <property type="protein sequence ID" value="MBO3664778.1"/>
    <property type="molecule type" value="Genomic_DNA"/>
</dbReference>
<comment type="caution">
    <text evidence="2">The sequence shown here is derived from an EMBL/GenBank/DDBJ whole genome shotgun (WGS) entry which is preliminary data.</text>
</comment>
<dbReference type="GO" id="GO:0097063">
    <property type="term" value="F:cadmium ion sensor activity"/>
    <property type="evidence" value="ECO:0007669"/>
    <property type="project" value="TreeGrafter"/>
</dbReference>
<dbReference type="PANTHER" id="PTHR39168:SF2">
    <property type="entry name" value="HTH-TYPE TRANSCRIPTIONAL REGULATOR CMTR"/>
    <property type="match status" value="1"/>
</dbReference>
<dbReference type="GO" id="GO:0003700">
    <property type="term" value="F:DNA-binding transcription factor activity"/>
    <property type="evidence" value="ECO:0007669"/>
    <property type="project" value="InterPro"/>
</dbReference>
<dbReference type="PANTHER" id="PTHR39168">
    <property type="entry name" value="TRANSCRIPTIONAL REGULATOR-RELATED"/>
    <property type="match status" value="1"/>
</dbReference>
<accession>A0A939QTA4</accession>
<evidence type="ECO:0000259" key="1">
    <source>
        <dbReference type="PROSITE" id="PS50987"/>
    </source>
</evidence>
<dbReference type="PROSITE" id="PS50987">
    <property type="entry name" value="HTH_ARSR_2"/>
    <property type="match status" value="1"/>
</dbReference>
<evidence type="ECO:0000313" key="3">
    <source>
        <dbReference type="Proteomes" id="UP000680132"/>
    </source>
</evidence>
<dbReference type="InterPro" id="IPR036390">
    <property type="entry name" value="WH_DNA-bd_sf"/>
</dbReference>
<dbReference type="InterPro" id="IPR012318">
    <property type="entry name" value="HTH_CRP"/>
</dbReference>
<dbReference type="GO" id="GO:0046686">
    <property type="term" value="P:response to cadmium ion"/>
    <property type="evidence" value="ECO:0007669"/>
    <property type="project" value="TreeGrafter"/>
</dbReference>
<dbReference type="SMART" id="SM00418">
    <property type="entry name" value="HTH_ARSR"/>
    <property type="match status" value="1"/>
</dbReference>
<organism evidence="2 3">
    <name type="scientific">Microbacterium stercoris</name>
    <dbReference type="NCBI Taxonomy" id="2820289"/>
    <lineage>
        <taxon>Bacteria</taxon>
        <taxon>Bacillati</taxon>
        <taxon>Actinomycetota</taxon>
        <taxon>Actinomycetes</taxon>
        <taxon>Micrococcales</taxon>
        <taxon>Microbacteriaceae</taxon>
        <taxon>Microbacterium</taxon>
    </lineage>
</organism>
<dbReference type="Gene3D" id="1.10.10.10">
    <property type="entry name" value="Winged helix-like DNA-binding domain superfamily/Winged helix DNA-binding domain"/>
    <property type="match status" value="1"/>
</dbReference>
<reference evidence="2" key="1">
    <citation type="submission" date="2021-03" db="EMBL/GenBank/DDBJ databases">
        <title>Microbacterium sp. nov., a novel actinobacterium isolated from cow dung.</title>
        <authorList>
            <person name="Zhang L."/>
        </authorList>
    </citation>
    <scope>NUCLEOTIDE SEQUENCE</scope>
    <source>
        <strain evidence="2">NEAU-LLB</strain>
    </source>
</reference>
<dbReference type="GO" id="GO:0003677">
    <property type="term" value="F:DNA binding"/>
    <property type="evidence" value="ECO:0007669"/>
    <property type="project" value="InterPro"/>
</dbReference>
<name>A0A939QTA4_9MICO</name>
<dbReference type="PRINTS" id="PR00778">
    <property type="entry name" value="HTHARSR"/>
</dbReference>
<proteinExistence type="predicted"/>
<sequence length="227" mass="24148">MASIALEELGRVLAEPVRLRVLVELLGGPPLPAGALAARVGVAPSTVSAHLARLEQAGLIVLERQGRARLARLADPAVADAVESLLRLSGESAVTSWSAHDRRAALRAARSCYDHLAGRAGVGVADALVARGWIDERNGVWSVADDAPLALSEGLGIDVRLAPSRRPVLRPCADWTERRPHVAGRLGEAILSGMLAADWVRRRRDDRALTITPLGREGFEQLGIDGL</sequence>
<dbReference type="SMART" id="SM00419">
    <property type="entry name" value="HTH_CRP"/>
    <property type="match status" value="1"/>
</dbReference>
<dbReference type="GO" id="GO:0032791">
    <property type="term" value="F:lead ion binding"/>
    <property type="evidence" value="ECO:0007669"/>
    <property type="project" value="TreeGrafter"/>
</dbReference>
<feature type="domain" description="HTH arsR-type" evidence="1">
    <location>
        <begin position="1"/>
        <end position="93"/>
    </location>
</feature>
<keyword evidence="3" id="KW-1185">Reference proteome</keyword>
<dbReference type="InterPro" id="IPR052543">
    <property type="entry name" value="HTH_Metal-responsive_Reg"/>
</dbReference>
<dbReference type="InterPro" id="IPR001845">
    <property type="entry name" value="HTH_ArsR_DNA-bd_dom"/>
</dbReference>
<protein>
    <submittedName>
        <fullName evidence="2">Helix-turn-helix transcriptional regulator</fullName>
    </submittedName>
</protein>
<dbReference type="InterPro" id="IPR011991">
    <property type="entry name" value="ArsR-like_HTH"/>
</dbReference>
<dbReference type="NCBIfam" id="NF033788">
    <property type="entry name" value="HTH_metalloreg"/>
    <property type="match status" value="1"/>
</dbReference>
<dbReference type="InterPro" id="IPR036388">
    <property type="entry name" value="WH-like_DNA-bd_sf"/>
</dbReference>